<dbReference type="InterPro" id="IPR050777">
    <property type="entry name" value="SET2_Histone-Lys_MeTrsfase"/>
</dbReference>
<evidence type="ECO:0000256" key="8">
    <source>
        <dbReference type="ARBA" id="ARBA00022771"/>
    </source>
</evidence>
<keyword evidence="6" id="KW-0949">S-adenosyl-L-methionine</keyword>
<keyword evidence="7" id="KW-0479">Metal-binding</keyword>
<evidence type="ECO:0000256" key="3">
    <source>
        <dbReference type="ARBA" id="ARBA00022454"/>
    </source>
</evidence>
<dbReference type="GO" id="GO:0008270">
    <property type="term" value="F:zinc ion binding"/>
    <property type="evidence" value="ECO:0007669"/>
    <property type="project" value="UniProtKB-KW"/>
</dbReference>
<evidence type="ECO:0000256" key="6">
    <source>
        <dbReference type="ARBA" id="ARBA00022691"/>
    </source>
</evidence>
<dbReference type="PROSITE" id="PS50280">
    <property type="entry name" value="SET"/>
    <property type="match status" value="1"/>
</dbReference>
<keyword evidence="5 13" id="KW-0808">Transferase</keyword>
<dbReference type="Gene3D" id="3.30.40.10">
    <property type="entry name" value="Zinc/RING finger domain, C3HC4 (zinc finger)"/>
    <property type="match status" value="1"/>
</dbReference>
<dbReference type="PROSITE" id="PS51578">
    <property type="entry name" value="SAM_MT43_SET2_2"/>
    <property type="match status" value="1"/>
</dbReference>
<dbReference type="GO" id="GO:0032259">
    <property type="term" value="P:methylation"/>
    <property type="evidence" value="ECO:0007669"/>
    <property type="project" value="UniProtKB-KW"/>
</dbReference>
<keyword evidence="14" id="KW-1185">Reference proteome</keyword>
<dbReference type="InterPro" id="IPR001965">
    <property type="entry name" value="Znf_PHD"/>
</dbReference>
<dbReference type="OrthoDB" id="422362at2759"/>
<keyword evidence="3" id="KW-0158">Chromosome</keyword>
<dbReference type="GO" id="GO:0042054">
    <property type="term" value="F:histone methyltransferase activity"/>
    <property type="evidence" value="ECO:0007669"/>
    <property type="project" value="InterPro"/>
</dbReference>
<dbReference type="InterPro" id="IPR046341">
    <property type="entry name" value="SET_dom_sf"/>
</dbReference>
<comment type="subcellular location">
    <subcellularLocation>
        <location evidence="2">Chromosome</location>
    </subcellularLocation>
    <subcellularLocation>
        <location evidence="1">Nucleus</location>
    </subcellularLocation>
</comment>
<dbReference type="GO" id="GO:0005694">
    <property type="term" value="C:chromosome"/>
    <property type="evidence" value="ECO:0007669"/>
    <property type="project" value="UniProtKB-SubCell"/>
</dbReference>
<dbReference type="InterPro" id="IPR001214">
    <property type="entry name" value="SET_dom"/>
</dbReference>
<keyword evidence="10" id="KW-0539">Nucleus</keyword>
<dbReference type="Gene3D" id="2.170.270.10">
    <property type="entry name" value="SET domain"/>
    <property type="match status" value="1"/>
</dbReference>
<dbReference type="SMART" id="SM00249">
    <property type="entry name" value="PHD"/>
    <property type="match status" value="1"/>
</dbReference>
<dbReference type="SMART" id="SM00570">
    <property type="entry name" value="AWS"/>
    <property type="match status" value="1"/>
</dbReference>
<dbReference type="InterPro" id="IPR006560">
    <property type="entry name" value="AWS_dom"/>
</dbReference>
<evidence type="ECO:0000256" key="7">
    <source>
        <dbReference type="ARBA" id="ARBA00022723"/>
    </source>
</evidence>
<evidence type="ECO:0000256" key="1">
    <source>
        <dbReference type="ARBA" id="ARBA00004123"/>
    </source>
</evidence>
<dbReference type="InterPro" id="IPR025787">
    <property type="entry name" value="Hist-Lys_N-MeTrfase_SET2_plant"/>
</dbReference>
<evidence type="ECO:0000256" key="2">
    <source>
        <dbReference type="ARBA" id="ARBA00004286"/>
    </source>
</evidence>
<evidence type="ECO:0000256" key="9">
    <source>
        <dbReference type="ARBA" id="ARBA00022833"/>
    </source>
</evidence>
<keyword evidence="4 13" id="KW-0489">Methyltransferase</keyword>
<dbReference type="Proteomes" id="UP000516437">
    <property type="component" value="Chromosome 5"/>
</dbReference>
<dbReference type="Pfam" id="PF00856">
    <property type="entry name" value="SET"/>
    <property type="match status" value="1"/>
</dbReference>
<evidence type="ECO:0000313" key="13">
    <source>
        <dbReference type="EMBL" id="KAB1211999.1"/>
    </source>
</evidence>
<dbReference type="GO" id="GO:0005634">
    <property type="term" value="C:nucleus"/>
    <property type="evidence" value="ECO:0007669"/>
    <property type="project" value="UniProtKB-SubCell"/>
</dbReference>
<organism evidence="13 14">
    <name type="scientific">Morella rubra</name>
    <name type="common">Chinese bayberry</name>
    <dbReference type="NCBI Taxonomy" id="262757"/>
    <lineage>
        <taxon>Eukaryota</taxon>
        <taxon>Viridiplantae</taxon>
        <taxon>Streptophyta</taxon>
        <taxon>Embryophyta</taxon>
        <taxon>Tracheophyta</taxon>
        <taxon>Spermatophyta</taxon>
        <taxon>Magnoliopsida</taxon>
        <taxon>eudicotyledons</taxon>
        <taxon>Gunneridae</taxon>
        <taxon>Pentapetalae</taxon>
        <taxon>rosids</taxon>
        <taxon>fabids</taxon>
        <taxon>Fagales</taxon>
        <taxon>Myricaceae</taxon>
        <taxon>Morella</taxon>
    </lineage>
</organism>
<protein>
    <submittedName>
        <fullName evidence="13">Histone-lysine N-methyltransferase ASHR3</fullName>
    </submittedName>
</protein>
<evidence type="ECO:0000256" key="4">
    <source>
        <dbReference type="ARBA" id="ARBA00022603"/>
    </source>
</evidence>
<dbReference type="InterPro" id="IPR013083">
    <property type="entry name" value="Znf_RING/FYVE/PHD"/>
</dbReference>
<sequence>MPDLGNLSLSASLTLTRCPSVKPVTDTPDLINSPCPSPIKTLGEECDWEQTLQFPALHEGQVNNGNGIRVLRRSRGSLDGLKKASNGKGLEDHVRAWVQKKMEMGIPESRCSLPFLVGAPTMADCLVCHDLICPGEEVLCSVRGCQGAYHLQCAKEKLQVSNLKKFKCPQHACYVCKLKLHWRCARCSMASHDKCAPWPDAVMHLEGQPGRAICWRHPTDWRLDGKEEHTRAHFPTLLADRTIYLLNEQHAAWTSDMEAVFCRLPLPYVEEEFKIDLTWKDMENKMEPPPYVHIRRNIYLVKKKRNDADDDIGCANCTSVCSEDCVCRVQCISCSKACRCSENCTNRPFRKEKKINVVKTELCGWGVVAAEKIRKGDFIVEYIGEVIDDALCEQRLWDMKYNGAQNFYMCEIRKDFTIDATFKGNASRFLNHSCDPNCNLEKWQVEREIRVGVFAARSIEVGEPLTYDYSTFGRLK</sequence>
<name>A0A6A1VGL7_9ROSI</name>
<dbReference type="PANTHER" id="PTHR22884">
    <property type="entry name" value="SET DOMAIN PROTEINS"/>
    <property type="match status" value="1"/>
</dbReference>
<dbReference type="AlphaFoldDB" id="A0A6A1VGL7"/>
<reference evidence="13 14" key="1">
    <citation type="journal article" date="2019" name="Plant Biotechnol. J.">
        <title>The red bayberry genome and genetic basis of sex determination.</title>
        <authorList>
            <person name="Jia H.M."/>
            <person name="Jia H.J."/>
            <person name="Cai Q.L."/>
            <person name="Wang Y."/>
            <person name="Zhao H.B."/>
            <person name="Yang W.F."/>
            <person name="Wang G.Y."/>
            <person name="Li Y.H."/>
            <person name="Zhan D.L."/>
            <person name="Shen Y.T."/>
            <person name="Niu Q.F."/>
            <person name="Chang L."/>
            <person name="Qiu J."/>
            <person name="Zhao L."/>
            <person name="Xie H.B."/>
            <person name="Fu W.Y."/>
            <person name="Jin J."/>
            <person name="Li X.W."/>
            <person name="Jiao Y."/>
            <person name="Zhou C.C."/>
            <person name="Tu T."/>
            <person name="Chai C.Y."/>
            <person name="Gao J.L."/>
            <person name="Fan L.J."/>
            <person name="van de Weg E."/>
            <person name="Wang J.Y."/>
            <person name="Gao Z.S."/>
        </authorList>
    </citation>
    <scope>NUCLEOTIDE SEQUENCE [LARGE SCALE GENOMIC DNA]</scope>
    <source>
        <tissue evidence="13">Leaves</tissue>
    </source>
</reference>
<evidence type="ECO:0000256" key="5">
    <source>
        <dbReference type="ARBA" id="ARBA00022679"/>
    </source>
</evidence>
<keyword evidence="8" id="KW-0863">Zinc-finger</keyword>
<evidence type="ECO:0000259" key="12">
    <source>
        <dbReference type="PROSITE" id="PS51215"/>
    </source>
</evidence>
<dbReference type="SMART" id="SM00317">
    <property type="entry name" value="SET"/>
    <property type="match status" value="1"/>
</dbReference>
<dbReference type="FunFam" id="2.170.270.10:FF:000043">
    <property type="entry name" value="Histone-lysine N-methyltransferase"/>
    <property type="match status" value="1"/>
</dbReference>
<dbReference type="SUPFAM" id="SSF82199">
    <property type="entry name" value="SET domain"/>
    <property type="match status" value="1"/>
</dbReference>
<comment type="caution">
    <text evidence="13">The sequence shown here is derived from an EMBL/GenBank/DDBJ whole genome shotgun (WGS) entry which is preliminary data.</text>
</comment>
<dbReference type="PROSITE" id="PS51215">
    <property type="entry name" value="AWS"/>
    <property type="match status" value="1"/>
</dbReference>
<proteinExistence type="predicted"/>
<accession>A0A6A1VGL7</accession>
<dbReference type="EMBL" id="RXIC02000023">
    <property type="protein sequence ID" value="KAB1211999.1"/>
    <property type="molecule type" value="Genomic_DNA"/>
</dbReference>
<evidence type="ECO:0000256" key="10">
    <source>
        <dbReference type="ARBA" id="ARBA00023242"/>
    </source>
</evidence>
<gene>
    <name evidence="13" type="ORF">CJ030_MR5G004151</name>
</gene>
<evidence type="ECO:0000259" key="11">
    <source>
        <dbReference type="PROSITE" id="PS50280"/>
    </source>
</evidence>
<feature type="domain" description="SET" evidence="11">
    <location>
        <begin position="353"/>
        <end position="470"/>
    </location>
</feature>
<keyword evidence="9" id="KW-0862">Zinc</keyword>
<feature type="domain" description="AWS" evidence="12">
    <location>
        <begin position="310"/>
        <end position="353"/>
    </location>
</feature>
<evidence type="ECO:0000313" key="14">
    <source>
        <dbReference type="Proteomes" id="UP000516437"/>
    </source>
</evidence>